<name>A0A4V1QPS8_9SPHN</name>
<dbReference type="OrthoDB" id="7561430at2"/>
<dbReference type="AlphaFoldDB" id="A0A4V1QPS8"/>
<evidence type="ECO:0000313" key="2">
    <source>
        <dbReference type="Proteomes" id="UP000292347"/>
    </source>
</evidence>
<protein>
    <submittedName>
        <fullName evidence="1">Uncharacterized protein</fullName>
    </submittedName>
</protein>
<evidence type="ECO:0000313" key="1">
    <source>
        <dbReference type="EMBL" id="RXZ34847.1"/>
    </source>
</evidence>
<accession>A0A4V1QPS8</accession>
<keyword evidence="2" id="KW-1185">Reference proteome</keyword>
<organism evidence="1 2">
    <name type="scientific">Sphingomonas desiccabilis</name>
    <dbReference type="NCBI Taxonomy" id="429134"/>
    <lineage>
        <taxon>Bacteria</taxon>
        <taxon>Pseudomonadati</taxon>
        <taxon>Pseudomonadota</taxon>
        <taxon>Alphaproteobacteria</taxon>
        <taxon>Sphingomonadales</taxon>
        <taxon>Sphingomonadaceae</taxon>
        <taxon>Sphingomonas</taxon>
    </lineage>
</organism>
<gene>
    <name evidence="1" type="ORF">EO081_04085</name>
</gene>
<sequence>MSFGKLKTALKGIINRKDLTDELAGDFINRAVTEMERILRVGSMEALLQATFDGTSNTITIPSAYMELIDMFTAEGTLEQVDKDRFFRECPEGRPRVFIKTGASWLLKPTPAAGVTVYVHHYAETPPLQVDTDESVWTRSGFNAALYAAAALAADYFQMEDQYVQRFQSKSDGYVVAIQNQDLGEKMSGPTRIGRPEYRGDY</sequence>
<dbReference type="InterPro" id="IPR056209">
    <property type="entry name" value="SU10_adaptor"/>
</dbReference>
<proteinExistence type="predicted"/>
<comment type="caution">
    <text evidence="1">The sequence shown here is derived from an EMBL/GenBank/DDBJ whole genome shotgun (WGS) entry which is preliminary data.</text>
</comment>
<dbReference type="Proteomes" id="UP000292347">
    <property type="component" value="Unassembled WGS sequence"/>
</dbReference>
<reference evidence="1 2" key="1">
    <citation type="submission" date="2019-01" db="EMBL/GenBank/DDBJ databases">
        <title>Sphingomonas mucosissima sp. nov. and Sphingomonas desiccabilis sp. nov., from biological soil crusts in the Colorado Plateau, USA.</title>
        <authorList>
            <person name="Zhu D."/>
        </authorList>
    </citation>
    <scope>NUCLEOTIDE SEQUENCE [LARGE SCALE GENOMIC DNA]</scope>
    <source>
        <strain evidence="1 2">CP1D</strain>
    </source>
</reference>
<dbReference type="RefSeq" id="WP_129340629.1">
    <property type="nucleotide sequence ID" value="NZ_JACIDD010000001.1"/>
</dbReference>
<dbReference type="EMBL" id="SDPT01000001">
    <property type="protein sequence ID" value="RXZ34847.1"/>
    <property type="molecule type" value="Genomic_DNA"/>
</dbReference>
<dbReference type="Pfam" id="PF24175">
    <property type="entry name" value="SU10_adaptor"/>
    <property type="match status" value="1"/>
</dbReference>